<proteinExistence type="predicted"/>
<evidence type="ECO:0000259" key="4">
    <source>
        <dbReference type="PROSITE" id="PS51733"/>
    </source>
</evidence>
<dbReference type="Pfam" id="PF03099">
    <property type="entry name" value="BPL_LplA_LipB"/>
    <property type="match status" value="1"/>
</dbReference>
<evidence type="ECO:0000256" key="3">
    <source>
        <dbReference type="ARBA" id="ARBA00024227"/>
    </source>
</evidence>
<reference evidence="5 6" key="1">
    <citation type="submission" date="2022-10" db="EMBL/GenBank/DDBJ databases">
        <title>The complete genomes of actinobacterial strains from the NBC collection.</title>
        <authorList>
            <person name="Joergensen T.S."/>
            <person name="Alvarez Arevalo M."/>
            <person name="Sterndorff E.B."/>
            <person name="Faurdal D."/>
            <person name="Vuksanovic O."/>
            <person name="Mourched A.-S."/>
            <person name="Charusanti P."/>
            <person name="Shaw S."/>
            <person name="Blin K."/>
            <person name="Weber T."/>
        </authorList>
    </citation>
    <scope>NUCLEOTIDE SEQUENCE [LARGE SCALE GENOMIC DNA]</scope>
    <source>
        <strain evidence="5 6">NBC_00319</strain>
    </source>
</reference>
<evidence type="ECO:0000313" key="5">
    <source>
        <dbReference type="EMBL" id="WUM20223.1"/>
    </source>
</evidence>
<organism evidence="5 6">
    <name type="scientific">Williamsia herbipolensis</name>
    <dbReference type="NCBI Taxonomy" id="1603258"/>
    <lineage>
        <taxon>Bacteria</taxon>
        <taxon>Bacillati</taxon>
        <taxon>Actinomycetota</taxon>
        <taxon>Actinomycetes</taxon>
        <taxon>Mycobacteriales</taxon>
        <taxon>Nocardiaceae</taxon>
        <taxon>Williamsia</taxon>
    </lineage>
</organism>
<dbReference type="InterPro" id="IPR003142">
    <property type="entry name" value="BPL_C"/>
</dbReference>
<dbReference type="RefSeq" id="WP_328857606.1">
    <property type="nucleotide sequence ID" value="NZ_CP108021.1"/>
</dbReference>
<evidence type="ECO:0000256" key="2">
    <source>
        <dbReference type="ARBA" id="ARBA00023267"/>
    </source>
</evidence>
<keyword evidence="1 5" id="KW-0436">Ligase</keyword>
<dbReference type="SUPFAM" id="SSF55681">
    <property type="entry name" value="Class II aaRS and biotin synthetases"/>
    <property type="match status" value="1"/>
</dbReference>
<name>A0AAU4K2A2_9NOCA</name>
<dbReference type="Gene3D" id="3.30.930.10">
    <property type="entry name" value="Bira Bifunctional Protein, Domain 2"/>
    <property type="match status" value="1"/>
</dbReference>
<evidence type="ECO:0000313" key="6">
    <source>
        <dbReference type="Proteomes" id="UP001432128"/>
    </source>
</evidence>
<dbReference type="InterPro" id="IPR004143">
    <property type="entry name" value="BPL_LPL_catalytic"/>
</dbReference>
<dbReference type="Gene3D" id="2.30.30.100">
    <property type="match status" value="1"/>
</dbReference>
<dbReference type="Proteomes" id="UP001432128">
    <property type="component" value="Chromosome"/>
</dbReference>
<dbReference type="CDD" id="cd16442">
    <property type="entry name" value="BPL"/>
    <property type="match status" value="1"/>
</dbReference>
<dbReference type="GO" id="GO:0004077">
    <property type="term" value="F:biotin--[biotin carboxyl-carrier protein] ligase activity"/>
    <property type="evidence" value="ECO:0007669"/>
    <property type="project" value="UniProtKB-EC"/>
</dbReference>
<dbReference type="PROSITE" id="PS51733">
    <property type="entry name" value="BPL_LPL_CATALYTIC"/>
    <property type="match status" value="1"/>
</dbReference>
<dbReference type="InterPro" id="IPR045864">
    <property type="entry name" value="aa-tRNA-synth_II/BPL/LPL"/>
</dbReference>
<gene>
    <name evidence="5" type="ORF">OG579_21515</name>
</gene>
<dbReference type="Pfam" id="PF02237">
    <property type="entry name" value="BPL_C"/>
    <property type="match status" value="1"/>
</dbReference>
<feature type="domain" description="BPL/LPL catalytic" evidence="4">
    <location>
        <begin position="16"/>
        <end position="208"/>
    </location>
</feature>
<dbReference type="KEGG" id="whr:OG579_21515"/>
<dbReference type="InterPro" id="IPR004408">
    <property type="entry name" value="Biotin_CoA_COase_ligase"/>
</dbReference>
<sequence length="277" mass="28419">MSAAPPEPVPFEPVRPDAVEAAAGPSWGPIEVVDRTGSTNADLVARCAEQDCVGAVLIAEEQVDGRGRQGRRWESVPGTHLAMSMVVDAHGPAAAGALGWIPLLTGVAVVSAIAEITGVSSQVKWPNDVLVEGLKVSGILAELAHGPQAPEVRRSVVVGVGVNTGLSADALPVPTATSLNLVTGTSVDRSRLAGAILASMARELSRWPHDLGALAEDYRAVCGTLGTRVRVDLPQSRTLVGTASDVDETGRIVITPESGGPAIAVNAGDVTHLRPQG</sequence>
<dbReference type="PANTHER" id="PTHR12835">
    <property type="entry name" value="BIOTIN PROTEIN LIGASE"/>
    <property type="match status" value="1"/>
</dbReference>
<keyword evidence="2" id="KW-0092">Biotin</keyword>
<protein>
    <recommendedName>
        <fullName evidence="3">biotin--[biotin carboxyl-carrier protein] ligase</fullName>
        <ecNumber evidence="3">6.3.4.15</ecNumber>
    </recommendedName>
</protein>
<accession>A0AAU4K2A2</accession>
<dbReference type="PANTHER" id="PTHR12835:SF5">
    <property type="entry name" value="BIOTIN--PROTEIN LIGASE"/>
    <property type="match status" value="1"/>
</dbReference>
<dbReference type="EC" id="6.3.4.15" evidence="3"/>
<evidence type="ECO:0000256" key="1">
    <source>
        <dbReference type="ARBA" id="ARBA00022598"/>
    </source>
</evidence>
<dbReference type="EMBL" id="CP108021">
    <property type="protein sequence ID" value="WUM20223.1"/>
    <property type="molecule type" value="Genomic_DNA"/>
</dbReference>
<keyword evidence="6" id="KW-1185">Reference proteome</keyword>
<dbReference type="GO" id="GO:0005737">
    <property type="term" value="C:cytoplasm"/>
    <property type="evidence" value="ECO:0007669"/>
    <property type="project" value="TreeGrafter"/>
</dbReference>
<dbReference type="AlphaFoldDB" id="A0AAU4K2A2"/>
<dbReference type="NCBIfam" id="TIGR00121">
    <property type="entry name" value="birA_ligase"/>
    <property type="match status" value="1"/>
</dbReference>